<name>A0A381ZA95_9ZZZZ</name>
<proteinExistence type="predicted"/>
<protein>
    <submittedName>
        <fullName evidence="1">Uncharacterized protein</fullName>
    </submittedName>
</protein>
<gene>
    <name evidence="1" type="ORF">METZ01_LOCUS138646</name>
</gene>
<evidence type="ECO:0000313" key="1">
    <source>
        <dbReference type="EMBL" id="SVA85792.1"/>
    </source>
</evidence>
<sequence>MDEQEDIQDAAHQATYENETQLTRTVTIPLREYEALKERQKTIQDKDCIAIIDKIEELVRAMIKMRIQDARLNQVVERTEERVRDLRKHIVRVDINS</sequence>
<organism evidence="1">
    <name type="scientific">marine metagenome</name>
    <dbReference type="NCBI Taxonomy" id="408172"/>
    <lineage>
        <taxon>unclassified sequences</taxon>
        <taxon>metagenomes</taxon>
        <taxon>ecological metagenomes</taxon>
    </lineage>
</organism>
<reference evidence="1" key="1">
    <citation type="submission" date="2018-05" db="EMBL/GenBank/DDBJ databases">
        <authorList>
            <person name="Lanie J.A."/>
            <person name="Ng W.-L."/>
            <person name="Kazmierczak K.M."/>
            <person name="Andrzejewski T.M."/>
            <person name="Davidsen T.M."/>
            <person name="Wayne K.J."/>
            <person name="Tettelin H."/>
            <person name="Glass J.I."/>
            <person name="Rusch D."/>
            <person name="Podicherti R."/>
            <person name="Tsui H.-C.T."/>
            <person name="Winkler M.E."/>
        </authorList>
    </citation>
    <scope>NUCLEOTIDE SEQUENCE</scope>
</reference>
<accession>A0A381ZA95</accession>
<dbReference type="AlphaFoldDB" id="A0A381ZA95"/>
<dbReference type="EMBL" id="UINC01020427">
    <property type="protein sequence ID" value="SVA85792.1"/>
    <property type="molecule type" value="Genomic_DNA"/>
</dbReference>